<reference evidence="1 2" key="1">
    <citation type="submission" date="2018-09" db="EMBL/GenBank/DDBJ databases">
        <title>Genomic investigation of the strawberry pathogen Phytophthora fragariae indicates pathogenicity is determined by transcriptional variation in three key races.</title>
        <authorList>
            <person name="Adams T.M."/>
            <person name="Armitage A.D."/>
            <person name="Sobczyk M.K."/>
            <person name="Bates H.J."/>
            <person name="Dunwell J.M."/>
            <person name="Nellist C.F."/>
            <person name="Harrison R.J."/>
        </authorList>
    </citation>
    <scope>NUCLEOTIDE SEQUENCE [LARGE SCALE GENOMIC DNA]</scope>
    <source>
        <strain evidence="1 2">SCRP249</strain>
    </source>
</reference>
<dbReference type="AlphaFoldDB" id="A0A6A3G9B4"/>
<evidence type="ECO:0000313" key="1">
    <source>
        <dbReference type="EMBL" id="KAE8955085.1"/>
    </source>
</evidence>
<gene>
    <name evidence="1" type="ORF">PR001_g32241</name>
</gene>
<comment type="caution">
    <text evidence="1">The sequence shown here is derived from an EMBL/GenBank/DDBJ whole genome shotgun (WGS) entry which is preliminary data.</text>
</comment>
<protein>
    <submittedName>
        <fullName evidence="1">Uncharacterized protein</fullName>
    </submittedName>
</protein>
<name>A0A6A3G9B4_9STRA</name>
<proteinExistence type="predicted"/>
<accession>A0A6A3G9B4</accession>
<dbReference type="Proteomes" id="UP000429607">
    <property type="component" value="Unassembled WGS sequence"/>
</dbReference>
<evidence type="ECO:0000313" key="2">
    <source>
        <dbReference type="Proteomes" id="UP000429607"/>
    </source>
</evidence>
<organism evidence="1 2">
    <name type="scientific">Phytophthora rubi</name>
    <dbReference type="NCBI Taxonomy" id="129364"/>
    <lineage>
        <taxon>Eukaryota</taxon>
        <taxon>Sar</taxon>
        <taxon>Stramenopiles</taxon>
        <taxon>Oomycota</taxon>
        <taxon>Peronosporomycetes</taxon>
        <taxon>Peronosporales</taxon>
        <taxon>Peronosporaceae</taxon>
        <taxon>Phytophthora</taxon>
    </lineage>
</organism>
<sequence>MKATRIVLNAINGVKGQAERAHDFPRVVTIKVFRAGKMKTLDMAPIVVFAKGITLDTVMTLVMNATNTAFVMGGRMAMGTVTSLLLVDTKQNLKIE</sequence>
<dbReference type="EMBL" id="QXFV01009426">
    <property type="protein sequence ID" value="KAE8955085.1"/>
    <property type="molecule type" value="Genomic_DNA"/>
</dbReference>